<keyword evidence="2" id="KW-1185">Reference proteome</keyword>
<name>A0A4Y8WJS9_9VIBR</name>
<gene>
    <name evidence="1" type="ORF">ELS82_02010</name>
</gene>
<protein>
    <submittedName>
        <fullName evidence="1">Transcriptional regulator</fullName>
    </submittedName>
</protein>
<accession>A0A4Y8WJS9</accession>
<comment type="caution">
    <text evidence="1">The sequence shown here is derived from an EMBL/GenBank/DDBJ whole genome shotgun (WGS) entry which is preliminary data.</text>
</comment>
<dbReference type="Proteomes" id="UP000297753">
    <property type="component" value="Unassembled WGS sequence"/>
</dbReference>
<evidence type="ECO:0000313" key="2">
    <source>
        <dbReference type="Proteomes" id="UP000297753"/>
    </source>
</evidence>
<dbReference type="EMBL" id="SATR01000002">
    <property type="protein sequence ID" value="TFH93207.1"/>
    <property type="molecule type" value="Genomic_DNA"/>
</dbReference>
<proteinExistence type="predicted"/>
<evidence type="ECO:0000313" key="1">
    <source>
        <dbReference type="EMBL" id="TFH93207.1"/>
    </source>
</evidence>
<reference evidence="1 2" key="1">
    <citation type="submission" date="2019-01" db="EMBL/GenBank/DDBJ databases">
        <title>Vibrio BEI176 sp. nov, a marine bacterium isolated from China: eastern marignal seas.</title>
        <authorList>
            <person name="Li B."/>
        </authorList>
    </citation>
    <scope>NUCLEOTIDE SEQUENCE [LARGE SCALE GENOMIC DNA]</scope>
    <source>
        <strain evidence="1 2">BEI176</strain>
    </source>
</reference>
<organism evidence="1 2">
    <name type="scientific">Vibrio ouci</name>
    <dbReference type="NCBI Taxonomy" id="2499078"/>
    <lineage>
        <taxon>Bacteria</taxon>
        <taxon>Pseudomonadati</taxon>
        <taxon>Pseudomonadota</taxon>
        <taxon>Gammaproteobacteria</taxon>
        <taxon>Vibrionales</taxon>
        <taxon>Vibrionaceae</taxon>
        <taxon>Vibrio</taxon>
    </lineage>
</organism>
<dbReference type="AlphaFoldDB" id="A0A4Y8WJS9"/>
<dbReference type="OrthoDB" id="5811736at2"/>
<dbReference type="RefSeq" id="WP_134833991.1">
    <property type="nucleotide sequence ID" value="NZ_SATR01000002.1"/>
</dbReference>
<sequence>MHIGPEFLLAAIRLKIKEEGLCYSALSEKTGIPLSTIKRHLHNPSLGLDKILIYTNHLNTDLKELSEIAIQIQRDNEQFLSGEQNALFVEHPYLLDFIYLVTSCNLAPEEVAEKYQLSDTSLRFYLSIAEVLGYIENLGDKVFYRSGRRFIMEEGTALDTLFKRRFEQVSMADPTLSQVCHARVRLTPEQRLKLEQEVDQKIGEMHAANCANNIGELTNVLFRNIPGQQIFFSDGLPEINGELLKQVSARFRNS</sequence>